<feature type="region of interest" description="Disordered" evidence="8">
    <location>
        <begin position="1"/>
        <end position="21"/>
    </location>
</feature>
<keyword evidence="4" id="KW-0547">Nucleotide-binding</keyword>
<comment type="pathway">
    <text evidence="1">Carbohydrate biosynthesis; gluconeogenesis.</text>
</comment>
<gene>
    <name evidence="9" type="ORF">LUZ61_010735</name>
</gene>
<organism evidence="9 10">
    <name type="scientific">Rhynchospora tenuis</name>
    <dbReference type="NCBI Taxonomy" id="198213"/>
    <lineage>
        <taxon>Eukaryota</taxon>
        <taxon>Viridiplantae</taxon>
        <taxon>Streptophyta</taxon>
        <taxon>Embryophyta</taxon>
        <taxon>Tracheophyta</taxon>
        <taxon>Spermatophyta</taxon>
        <taxon>Magnoliopsida</taxon>
        <taxon>Liliopsida</taxon>
        <taxon>Poales</taxon>
        <taxon>Cyperaceae</taxon>
        <taxon>Cyperoideae</taxon>
        <taxon>Rhynchosporeae</taxon>
        <taxon>Rhynchospora</taxon>
    </lineage>
</organism>
<name>A0AAD5ZZS4_9POAL</name>
<protein>
    <recommendedName>
        <fullName evidence="3">phosphoenolpyruvate carboxykinase (ATP)</fullName>
        <ecNumber evidence="3">4.1.1.49</ecNumber>
    </recommendedName>
</protein>
<evidence type="ECO:0000256" key="8">
    <source>
        <dbReference type="SAM" id="MobiDB-lite"/>
    </source>
</evidence>
<accession>A0AAD5ZZS4</accession>
<reference evidence="9 10" key="1">
    <citation type="journal article" date="2022" name="Cell">
        <title>Repeat-based holocentromeres influence genome architecture and karyotype evolution.</title>
        <authorList>
            <person name="Hofstatter P.G."/>
            <person name="Thangavel G."/>
            <person name="Lux T."/>
            <person name="Neumann P."/>
            <person name="Vondrak T."/>
            <person name="Novak P."/>
            <person name="Zhang M."/>
            <person name="Costa L."/>
            <person name="Castellani M."/>
            <person name="Scott A."/>
            <person name="Toegelov H."/>
            <person name="Fuchs J."/>
            <person name="Mata-Sucre Y."/>
            <person name="Dias Y."/>
            <person name="Vanzela A.L.L."/>
            <person name="Huettel B."/>
            <person name="Almeida C.C.S."/>
            <person name="Simkova H."/>
            <person name="Souza G."/>
            <person name="Pedrosa-Harand A."/>
            <person name="Macas J."/>
            <person name="Mayer K.F.X."/>
            <person name="Houben A."/>
            <person name="Marques A."/>
        </authorList>
    </citation>
    <scope>NUCLEOTIDE SEQUENCE [LARGE SCALE GENOMIC DNA]</scope>
    <source>
        <strain evidence="9">RhyTen1mFocal</strain>
    </source>
</reference>
<keyword evidence="6" id="KW-0456">Lyase</keyword>
<dbReference type="Gene3D" id="3.90.228.20">
    <property type="match status" value="1"/>
</dbReference>
<proteinExistence type="inferred from homology"/>
<dbReference type="PANTHER" id="PTHR30031">
    <property type="entry name" value="PHOSPHOENOLPYRUVATE CARBOXYKINASE ATP"/>
    <property type="match status" value="1"/>
</dbReference>
<dbReference type="PANTHER" id="PTHR30031:SF2">
    <property type="entry name" value="PHOSPHOENOLPYRUVATE CARBOXYKINASE (ATP)"/>
    <property type="match status" value="1"/>
</dbReference>
<dbReference type="GO" id="GO:0006094">
    <property type="term" value="P:gluconeogenesis"/>
    <property type="evidence" value="ECO:0007669"/>
    <property type="project" value="InterPro"/>
</dbReference>
<dbReference type="InterPro" id="IPR008210">
    <property type="entry name" value="PEP_carboxykinase_N"/>
</dbReference>
<dbReference type="Proteomes" id="UP001210211">
    <property type="component" value="Unassembled WGS sequence"/>
</dbReference>
<dbReference type="GO" id="GO:0005524">
    <property type="term" value="F:ATP binding"/>
    <property type="evidence" value="ECO:0007669"/>
    <property type="project" value="UniProtKB-KW"/>
</dbReference>
<dbReference type="FunFam" id="3.40.449.10:FF:000008">
    <property type="entry name" value="D111/G-patch domain-containing protein"/>
    <property type="match status" value="1"/>
</dbReference>
<evidence type="ECO:0000313" key="10">
    <source>
        <dbReference type="Proteomes" id="UP001210211"/>
    </source>
</evidence>
<dbReference type="SUPFAM" id="SSF68923">
    <property type="entry name" value="PEP carboxykinase N-terminal domain"/>
    <property type="match status" value="1"/>
</dbReference>
<comment type="catalytic activity">
    <reaction evidence="7">
        <text>oxaloacetate + ATP = phosphoenolpyruvate + ADP + CO2</text>
        <dbReference type="Rhea" id="RHEA:18617"/>
        <dbReference type="ChEBI" id="CHEBI:16452"/>
        <dbReference type="ChEBI" id="CHEBI:16526"/>
        <dbReference type="ChEBI" id="CHEBI:30616"/>
        <dbReference type="ChEBI" id="CHEBI:58702"/>
        <dbReference type="ChEBI" id="CHEBI:456216"/>
        <dbReference type="EC" id="4.1.1.49"/>
    </reaction>
</comment>
<evidence type="ECO:0000256" key="3">
    <source>
        <dbReference type="ARBA" id="ARBA00012363"/>
    </source>
</evidence>
<dbReference type="Pfam" id="PF01293">
    <property type="entry name" value="PEPCK_ATP"/>
    <property type="match status" value="2"/>
</dbReference>
<evidence type="ECO:0000256" key="7">
    <source>
        <dbReference type="ARBA" id="ARBA00047371"/>
    </source>
</evidence>
<dbReference type="EC" id="4.1.1.49" evidence="3"/>
<dbReference type="GO" id="GO:0005829">
    <property type="term" value="C:cytosol"/>
    <property type="evidence" value="ECO:0007669"/>
    <property type="project" value="TreeGrafter"/>
</dbReference>
<evidence type="ECO:0000256" key="5">
    <source>
        <dbReference type="ARBA" id="ARBA00022840"/>
    </source>
</evidence>
<dbReference type="Gene3D" id="3.40.449.10">
    <property type="entry name" value="Phosphoenolpyruvate Carboxykinase, domain 1"/>
    <property type="match status" value="1"/>
</dbReference>
<evidence type="ECO:0000313" key="9">
    <source>
        <dbReference type="EMBL" id="KAJ3707030.1"/>
    </source>
</evidence>
<dbReference type="InterPro" id="IPR001272">
    <property type="entry name" value="PEP_carboxykinase_ATP"/>
</dbReference>
<keyword evidence="5" id="KW-0067">ATP-binding</keyword>
<keyword evidence="10" id="KW-1185">Reference proteome</keyword>
<comment type="caution">
    <text evidence="9">The sequence shown here is derived from an EMBL/GenBank/DDBJ whole genome shotgun (WGS) entry which is preliminary data.</text>
</comment>
<dbReference type="SUPFAM" id="SSF53795">
    <property type="entry name" value="PEP carboxykinase-like"/>
    <property type="match status" value="1"/>
</dbReference>
<dbReference type="AlphaFoldDB" id="A0AAD5ZZS4"/>
<dbReference type="GO" id="GO:0004612">
    <property type="term" value="F:phosphoenolpyruvate carboxykinase (ATP) activity"/>
    <property type="evidence" value="ECO:0007669"/>
    <property type="project" value="UniProtKB-EC"/>
</dbReference>
<comment type="similarity">
    <text evidence="2">Belongs to the phosphoenolpyruvate carboxykinase (ATP) family.</text>
</comment>
<evidence type="ECO:0000256" key="6">
    <source>
        <dbReference type="ARBA" id="ARBA00023239"/>
    </source>
</evidence>
<evidence type="ECO:0000256" key="4">
    <source>
        <dbReference type="ARBA" id="ARBA00022741"/>
    </source>
</evidence>
<dbReference type="EMBL" id="JAMRDG010000001">
    <property type="protein sequence ID" value="KAJ3707030.1"/>
    <property type="molecule type" value="Genomic_DNA"/>
</dbReference>
<dbReference type="InterPro" id="IPR013035">
    <property type="entry name" value="PEP_carboxykinase_C"/>
</dbReference>
<evidence type="ECO:0000256" key="2">
    <source>
        <dbReference type="ARBA" id="ARBA00006052"/>
    </source>
</evidence>
<sequence>MDKSQTYLQFTEPSHSPAPLSGKFFESSLGETVRRGEMRSALAKQLTRTARAHSRFTDLSDFPSSSLSHQNTHWVPYADGGCFVKAYQCHTDREADGFSHGLNWALACKGVIVKDKAFYNMTSLELKKRGTIETEQWSGVPLHVRGNVAGGTPNISRAQFSKLLNLVSTHLSSVHNLYVQDGAVGSSPKCDAKVRVIADSPSAILSLNNILWERTCRAISHDSCPLTVYIASSINTNVKEILGKASDQASVGLAVADIERSSLILCGKAFAASGVIKDALRALAAPVLSARAGIPLSGRLLVLHDSVNLFFAPEEIIKSVGGIQEYLISSDTGTVIFSDGSAPFFASKCSIPPSLLKKPASVILVSSDSTTALPLVSQISPGQAAYHFLAGYNDGKFVPAYNRAPSPVDPLALANSLLFELKESNTPCFLINANDGGKLISCAELIKLVESALANKVPERRAAPDTIVGDLKRKYKSFLLGKFLKLPEEFTF</sequence>
<evidence type="ECO:0000256" key="1">
    <source>
        <dbReference type="ARBA" id="ARBA00004742"/>
    </source>
</evidence>
<feature type="compositionally biased region" description="Polar residues" evidence="8">
    <location>
        <begin position="1"/>
        <end position="14"/>
    </location>
</feature>